<evidence type="ECO:0000313" key="1">
    <source>
        <dbReference type="EMBL" id="SVD37994.1"/>
    </source>
</evidence>
<proteinExistence type="predicted"/>
<feature type="non-terminal residue" evidence="1">
    <location>
        <position position="1"/>
    </location>
</feature>
<sequence length="66" mass="7621">VQRCRSCRWIYSEEESNNCSHRYRDQRNVTADRGLKCLTAETPAIEGYCHSHSENGTHDASTYAQQ</sequence>
<protein>
    <submittedName>
        <fullName evidence="1">Uncharacterized protein</fullName>
    </submittedName>
</protein>
<gene>
    <name evidence="1" type="ORF">METZ01_LOCUS390848</name>
</gene>
<dbReference type="EMBL" id="UINC01146961">
    <property type="protein sequence ID" value="SVD37994.1"/>
    <property type="molecule type" value="Genomic_DNA"/>
</dbReference>
<feature type="non-terminal residue" evidence="1">
    <location>
        <position position="66"/>
    </location>
</feature>
<name>A0A382UUS0_9ZZZZ</name>
<accession>A0A382UUS0</accession>
<reference evidence="1" key="1">
    <citation type="submission" date="2018-05" db="EMBL/GenBank/DDBJ databases">
        <authorList>
            <person name="Lanie J.A."/>
            <person name="Ng W.-L."/>
            <person name="Kazmierczak K.M."/>
            <person name="Andrzejewski T.M."/>
            <person name="Davidsen T.M."/>
            <person name="Wayne K.J."/>
            <person name="Tettelin H."/>
            <person name="Glass J.I."/>
            <person name="Rusch D."/>
            <person name="Podicherti R."/>
            <person name="Tsui H.-C.T."/>
            <person name="Winkler M.E."/>
        </authorList>
    </citation>
    <scope>NUCLEOTIDE SEQUENCE</scope>
</reference>
<organism evidence="1">
    <name type="scientific">marine metagenome</name>
    <dbReference type="NCBI Taxonomy" id="408172"/>
    <lineage>
        <taxon>unclassified sequences</taxon>
        <taxon>metagenomes</taxon>
        <taxon>ecological metagenomes</taxon>
    </lineage>
</organism>
<dbReference type="AlphaFoldDB" id="A0A382UUS0"/>